<keyword evidence="2" id="KW-1185">Reference proteome</keyword>
<dbReference type="InterPro" id="IPR046208">
    <property type="entry name" value="DUF6241"/>
</dbReference>
<comment type="caution">
    <text evidence="1">The sequence shown here is derived from an EMBL/GenBank/DDBJ whole genome shotgun (WGS) entry which is preliminary data.</text>
</comment>
<dbReference type="Proteomes" id="UP000809829">
    <property type="component" value="Unassembled WGS sequence"/>
</dbReference>
<name>A0ABS2QS44_9BACI</name>
<organism evidence="1 2">
    <name type="scientific">Priestia iocasae</name>
    <dbReference type="NCBI Taxonomy" id="2291674"/>
    <lineage>
        <taxon>Bacteria</taxon>
        <taxon>Bacillati</taxon>
        <taxon>Bacillota</taxon>
        <taxon>Bacilli</taxon>
        <taxon>Bacillales</taxon>
        <taxon>Bacillaceae</taxon>
        <taxon>Priestia</taxon>
    </lineage>
</organism>
<evidence type="ECO:0000313" key="2">
    <source>
        <dbReference type="Proteomes" id="UP000809829"/>
    </source>
</evidence>
<dbReference type="Pfam" id="PF19754">
    <property type="entry name" value="DUF6241"/>
    <property type="match status" value="1"/>
</dbReference>
<accession>A0ABS2QS44</accession>
<evidence type="ECO:0000313" key="1">
    <source>
        <dbReference type="EMBL" id="MBM7702113.1"/>
    </source>
</evidence>
<proteinExistence type="predicted"/>
<reference evidence="1 2" key="1">
    <citation type="submission" date="2021-01" db="EMBL/GenBank/DDBJ databases">
        <title>Genomic Encyclopedia of Type Strains, Phase IV (KMG-IV): sequencing the most valuable type-strain genomes for metagenomic binning, comparative biology and taxonomic classification.</title>
        <authorList>
            <person name="Goeker M."/>
        </authorList>
    </citation>
    <scope>NUCLEOTIDE SEQUENCE [LARGE SCALE GENOMIC DNA]</scope>
    <source>
        <strain evidence="1 2">DSM 104297</strain>
    </source>
</reference>
<protein>
    <recommendedName>
        <fullName evidence="3">PRK06770 family protein</fullName>
    </recommendedName>
</protein>
<gene>
    <name evidence="1" type="ORF">JOC83_000939</name>
</gene>
<evidence type="ECO:0008006" key="3">
    <source>
        <dbReference type="Google" id="ProtNLM"/>
    </source>
</evidence>
<dbReference type="EMBL" id="JAFBFC010000001">
    <property type="protein sequence ID" value="MBM7702113.1"/>
    <property type="molecule type" value="Genomic_DNA"/>
</dbReference>
<dbReference type="RefSeq" id="WP_205184424.1">
    <property type="nucleotide sequence ID" value="NZ_JAFBFC010000001.1"/>
</dbReference>
<sequence length="171" mass="19337">MKKTILIAITVCILGGAAGFYGYKAYTKSSVTTTNVEANSDGTSTLLKIKEVRKQPIEDEFPIDMVEEDIQNALHGMSHQKVKAKDKWGFIPLTDDRINRLLDIVTKNKAAYKHSDTYLAILTRWQAHDFSKIDKDHNAIWKLQKGTIGKAKGILSLEEEKEFIQENVKVE</sequence>